<evidence type="ECO:0000256" key="1">
    <source>
        <dbReference type="ARBA" id="ARBA00004370"/>
    </source>
</evidence>
<evidence type="ECO:0000313" key="7">
    <source>
        <dbReference type="EMBL" id="ODQ77882.1"/>
    </source>
</evidence>
<dbReference type="EMBL" id="KV454438">
    <property type="protein sequence ID" value="ODQ77882.1"/>
    <property type="molecule type" value="Genomic_DNA"/>
</dbReference>
<evidence type="ECO:0000256" key="5">
    <source>
        <dbReference type="ARBA" id="ARBA00023136"/>
    </source>
</evidence>
<name>A0A1E3QLC0_9ASCO</name>
<keyword evidence="3 6" id="KW-0812">Transmembrane</keyword>
<dbReference type="Proteomes" id="UP000094336">
    <property type="component" value="Unassembled WGS sequence"/>
</dbReference>
<dbReference type="GeneID" id="30147662"/>
<evidence type="ECO:0000313" key="8">
    <source>
        <dbReference type="Proteomes" id="UP000094336"/>
    </source>
</evidence>
<dbReference type="STRING" id="984486.A0A1E3QLC0"/>
<dbReference type="GO" id="GO:0016020">
    <property type="term" value="C:membrane"/>
    <property type="evidence" value="ECO:0007669"/>
    <property type="project" value="UniProtKB-SubCell"/>
</dbReference>
<protein>
    <submittedName>
        <fullName evidence="7">Uncharacterized protein</fullName>
    </submittedName>
</protein>
<evidence type="ECO:0000256" key="6">
    <source>
        <dbReference type="SAM" id="Phobius"/>
    </source>
</evidence>
<keyword evidence="4 6" id="KW-1133">Transmembrane helix</keyword>
<comment type="similarity">
    <text evidence="2">Belongs to the FUN14 family.</text>
</comment>
<dbReference type="AlphaFoldDB" id="A0A1E3QLC0"/>
<evidence type="ECO:0000256" key="3">
    <source>
        <dbReference type="ARBA" id="ARBA00022692"/>
    </source>
</evidence>
<reference evidence="8" key="1">
    <citation type="submission" date="2016-05" db="EMBL/GenBank/DDBJ databases">
        <title>Comparative genomics of biotechnologically important yeasts.</title>
        <authorList>
            <consortium name="DOE Joint Genome Institute"/>
            <person name="Riley R."/>
            <person name="Haridas S."/>
            <person name="Wolfe K.H."/>
            <person name="Lopes M.R."/>
            <person name="Hittinger C.T."/>
            <person name="Goker M."/>
            <person name="Salamov A."/>
            <person name="Wisecaver J."/>
            <person name="Long T.M."/>
            <person name="Aerts A.L."/>
            <person name="Barry K."/>
            <person name="Choi C."/>
            <person name="Clum A."/>
            <person name="Coughlan A.Y."/>
            <person name="Deshpande S."/>
            <person name="Douglass A.P."/>
            <person name="Hanson S.J."/>
            <person name="Klenk H.-P."/>
            <person name="Labutti K."/>
            <person name="Lapidus A."/>
            <person name="Lindquist E."/>
            <person name="Lipzen A."/>
            <person name="Meier-Kolthoff J.P."/>
            <person name="Ohm R.A."/>
            <person name="Otillar R.P."/>
            <person name="Pangilinan J."/>
            <person name="Peng Y."/>
            <person name="Rokas A."/>
            <person name="Rosa C.A."/>
            <person name="Scheuner C."/>
            <person name="Sibirny A.A."/>
            <person name="Slot J.C."/>
            <person name="Stielow J.B."/>
            <person name="Sun H."/>
            <person name="Kurtzman C.P."/>
            <person name="Blackwell M."/>
            <person name="Grigoriev I.V."/>
            <person name="Jeffries T.W."/>
        </authorList>
    </citation>
    <scope>NUCLEOTIDE SEQUENCE [LARGE SCALE GENOMIC DNA]</scope>
    <source>
        <strain evidence="8">NRRL Y-12698</strain>
    </source>
</reference>
<sequence>MFLSPLKFASKSSVARQGFSGVFNTFSKAQKTQSLLRSARSFHQSSNAKHASVTPLRLGLLFGLTGSTYFLASNRAVYHNDFASATNAIVDKTGKVLNENKPVVVRQRFGGKLNYHELSIGSITGLFFGIIVGKLSHILVFVTVSGYLGLQYLQSKGIITLPTVNRVVKVAGSRVDVDDLVWNNQSFKLSFVSAFLVAAYNV</sequence>
<proteinExistence type="inferred from homology"/>
<feature type="transmembrane region" description="Helical" evidence="6">
    <location>
        <begin position="126"/>
        <end position="150"/>
    </location>
</feature>
<evidence type="ECO:0000256" key="4">
    <source>
        <dbReference type="ARBA" id="ARBA00022989"/>
    </source>
</evidence>
<comment type="subcellular location">
    <subcellularLocation>
        <location evidence="1">Membrane</location>
    </subcellularLocation>
</comment>
<accession>A0A1E3QLC0</accession>
<gene>
    <name evidence="7" type="ORF">BABINDRAFT_163257</name>
</gene>
<evidence type="ECO:0000256" key="2">
    <source>
        <dbReference type="ARBA" id="ARBA00009160"/>
    </source>
</evidence>
<keyword evidence="5 6" id="KW-0472">Membrane</keyword>
<dbReference type="InterPro" id="IPR007014">
    <property type="entry name" value="FUN14"/>
</dbReference>
<dbReference type="RefSeq" id="XP_018983210.1">
    <property type="nucleotide sequence ID" value="XM_019129809.1"/>
</dbReference>
<organism evidence="7 8">
    <name type="scientific">Babjeviella inositovora NRRL Y-12698</name>
    <dbReference type="NCBI Taxonomy" id="984486"/>
    <lineage>
        <taxon>Eukaryota</taxon>
        <taxon>Fungi</taxon>
        <taxon>Dikarya</taxon>
        <taxon>Ascomycota</taxon>
        <taxon>Saccharomycotina</taxon>
        <taxon>Pichiomycetes</taxon>
        <taxon>Serinales incertae sedis</taxon>
        <taxon>Babjeviella</taxon>
    </lineage>
</organism>
<dbReference type="OrthoDB" id="3990500at2759"/>
<keyword evidence="8" id="KW-1185">Reference proteome</keyword>
<dbReference type="Pfam" id="PF04930">
    <property type="entry name" value="FUN14"/>
    <property type="match status" value="1"/>
</dbReference>